<evidence type="ECO:0000256" key="7">
    <source>
        <dbReference type="SAM" id="Phobius"/>
    </source>
</evidence>
<dbReference type="SMART" id="SM00382">
    <property type="entry name" value="AAA"/>
    <property type="match status" value="1"/>
</dbReference>
<accession>A0ABS5B2L2</accession>
<dbReference type="InterPro" id="IPR003439">
    <property type="entry name" value="ABC_transporter-like_ATP-bd"/>
</dbReference>
<dbReference type="Pfam" id="PF00005">
    <property type="entry name" value="ABC_tran"/>
    <property type="match status" value="1"/>
</dbReference>
<dbReference type="RefSeq" id="WP_209627572.1">
    <property type="nucleotide sequence ID" value="NZ_PRDG01000002.1"/>
</dbReference>
<name>A0ABS5B2L2_9STRE</name>
<feature type="domain" description="ABC transporter" evidence="8">
    <location>
        <begin position="335"/>
        <end position="568"/>
    </location>
</feature>
<proteinExistence type="predicted"/>
<feature type="transmembrane region" description="Helical" evidence="7">
    <location>
        <begin position="136"/>
        <end position="155"/>
    </location>
</feature>
<evidence type="ECO:0000256" key="6">
    <source>
        <dbReference type="ARBA" id="ARBA00023136"/>
    </source>
</evidence>
<dbReference type="InterPro" id="IPR011527">
    <property type="entry name" value="ABC1_TM_dom"/>
</dbReference>
<dbReference type="InterPro" id="IPR039421">
    <property type="entry name" value="Type_1_exporter"/>
</dbReference>
<organism evidence="10 11">
    <name type="scientific">Streptococcus oricebi</name>
    <dbReference type="NCBI Taxonomy" id="1547447"/>
    <lineage>
        <taxon>Bacteria</taxon>
        <taxon>Bacillati</taxon>
        <taxon>Bacillota</taxon>
        <taxon>Bacilli</taxon>
        <taxon>Lactobacillales</taxon>
        <taxon>Streptococcaceae</taxon>
        <taxon>Streptococcus</taxon>
    </lineage>
</organism>
<comment type="subcellular location">
    <subcellularLocation>
        <location evidence="1">Cell membrane</location>
        <topology evidence="1">Multi-pass membrane protein</topology>
    </subcellularLocation>
</comment>
<evidence type="ECO:0000313" key="10">
    <source>
        <dbReference type="EMBL" id="MBP2623087.1"/>
    </source>
</evidence>
<dbReference type="InterPro" id="IPR036640">
    <property type="entry name" value="ABC1_TM_sf"/>
</dbReference>
<keyword evidence="11" id="KW-1185">Reference proteome</keyword>
<protein>
    <submittedName>
        <fullName evidence="10">Multidrug ABC transporter ATP-binding protein</fullName>
    </submittedName>
</protein>
<gene>
    <name evidence="10" type="ORF">C4K46_03940</name>
</gene>
<keyword evidence="6 7" id="KW-0472">Membrane</keyword>
<dbReference type="InterPro" id="IPR017871">
    <property type="entry name" value="ABC_transporter-like_CS"/>
</dbReference>
<feature type="transmembrane region" description="Helical" evidence="7">
    <location>
        <begin position="161"/>
        <end position="179"/>
    </location>
</feature>
<dbReference type="PROSITE" id="PS00211">
    <property type="entry name" value="ABC_TRANSPORTER_1"/>
    <property type="match status" value="1"/>
</dbReference>
<evidence type="ECO:0000259" key="8">
    <source>
        <dbReference type="PROSITE" id="PS50893"/>
    </source>
</evidence>
<feature type="domain" description="ABC transmembrane type-1" evidence="9">
    <location>
        <begin position="31"/>
        <end position="304"/>
    </location>
</feature>
<evidence type="ECO:0000256" key="1">
    <source>
        <dbReference type="ARBA" id="ARBA00004651"/>
    </source>
</evidence>
<dbReference type="InterPro" id="IPR003593">
    <property type="entry name" value="AAA+_ATPase"/>
</dbReference>
<evidence type="ECO:0000256" key="5">
    <source>
        <dbReference type="ARBA" id="ARBA00022989"/>
    </source>
</evidence>
<dbReference type="PROSITE" id="PS50893">
    <property type="entry name" value="ABC_TRANSPORTER_2"/>
    <property type="match status" value="1"/>
</dbReference>
<keyword evidence="3" id="KW-0547">Nucleotide-binding</keyword>
<evidence type="ECO:0000256" key="2">
    <source>
        <dbReference type="ARBA" id="ARBA00022692"/>
    </source>
</evidence>
<sequence length="585" mass="65278">MLDTLRRFFNFCDLKERKQFYLSVYLGVLKAFVIAFRIPAIGLLVMALLEKNMSLGTLGLILAIMLASIVLNIFLTLKITMLQTEAGYRTCAQKRIEIAEHLRYLPMGYFNQASLGKITSVTTNTLEALSDVATRVVMITSQGFLTAAIITLFVLLYDWRIGLFLVLGLLLFLLPNSLMRKQVAPIIDKKHKADEDLVGRILEYSQGIAEVKNYNMVQSSAKKLSHSIDTKQRVDTKTTLVTVPYIASQGIVTKLTGLGMSCLSIYFYLDGSMNLLVCIMMLISSFMVYESLDGVGSFSSLLRAVDLSVAMVEEILAIQPMDIEGEEMEPSHYALQLNHVDFSYEQKKIIDDVSLTIPEKTTTALIGPSGSGKTTLCNLMARFWDVDQGSIYLGDRNVKDYSYDSLIRNFSFVFQHVYLFEDSIENNIKFGKPGASHEEVVAAAKKAACHDFIMSLPEAYETKIGEGGASLSGGEKQRLSIARAIIKDAPIIILDEATANVDPENEEALMQAIEALTHDKTIIMIAHRLKTVQNADQIVVLDQGRIVQQGRHQELLAQDGIYSRFIQERRSATSWKLGQEENQPI</sequence>
<dbReference type="GO" id="GO:0005524">
    <property type="term" value="F:ATP binding"/>
    <property type="evidence" value="ECO:0007669"/>
    <property type="project" value="UniProtKB-KW"/>
</dbReference>
<dbReference type="EMBL" id="PRDG01000002">
    <property type="protein sequence ID" value="MBP2623087.1"/>
    <property type="molecule type" value="Genomic_DNA"/>
</dbReference>
<feature type="transmembrane region" description="Helical" evidence="7">
    <location>
        <begin position="55"/>
        <end position="75"/>
    </location>
</feature>
<feature type="transmembrane region" description="Helical" evidence="7">
    <location>
        <begin position="265"/>
        <end position="289"/>
    </location>
</feature>
<evidence type="ECO:0000259" key="9">
    <source>
        <dbReference type="PROSITE" id="PS50929"/>
    </source>
</evidence>
<keyword evidence="5 7" id="KW-1133">Transmembrane helix</keyword>
<dbReference type="Proteomes" id="UP001519296">
    <property type="component" value="Unassembled WGS sequence"/>
</dbReference>
<dbReference type="SUPFAM" id="SSF52540">
    <property type="entry name" value="P-loop containing nucleoside triphosphate hydrolases"/>
    <property type="match status" value="1"/>
</dbReference>
<dbReference type="PANTHER" id="PTHR24221">
    <property type="entry name" value="ATP-BINDING CASSETTE SUB-FAMILY B"/>
    <property type="match status" value="1"/>
</dbReference>
<dbReference type="PROSITE" id="PS50929">
    <property type="entry name" value="ABC_TM1F"/>
    <property type="match status" value="1"/>
</dbReference>
<evidence type="ECO:0000256" key="4">
    <source>
        <dbReference type="ARBA" id="ARBA00022840"/>
    </source>
</evidence>
<dbReference type="Gene3D" id="1.20.1560.10">
    <property type="entry name" value="ABC transporter type 1, transmembrane domain"/>
    <property type="match status" value="1"/>
</dbReference>
<reference evidence="10 11" key="1">
    <citation type="submission" date="2018-02" db="EMBL/GenBank/DDBJ databases">
        <title>Draft genome sequence of Streptococcus oricebi CCUG 70868T type strain.</title>
        <authorList>
            <person name="Mendez V."/>
            <person name="Salva-Serra F."/>
            <person name="Jaen-Luchoro D."/>
            <person name="Gonzales-Siles L."/>
            <person name="Karlsson R."/>
            <person name="Engstrom-Jakobsson H."/>
            <person name="Busquets A."/>
            <person name="Gomila M."/>
            <person name="Pineiro-Iglesias B."/>
            <person name="Bennasar-Figueras A."/>
            <person name="Seeger M."/>
            <person name="Moore E."/>
        </authorList>
    </citation>
    <scope>NUCLEOTIDE SEQUENCE [LARGE SCALE GENOMIC DNA]</scope>
    <source>
        <strain evidence="10 11">CCUG 70868</strain>
    </source>
</reference>
<dbReference type="PANTHER" id="PTHR24221:SF397">
    <property type="entry name" value="ABC TRANSPORTER, ATP-BINDING TRANSMEMBRANE PROTEIN"/>
    <property type="match status" value="1"/>
</dbReference>
<feature type="transmembrane region" description="Helical" evidence="7">
    <location>
        <begin position="20"/>
        <end position="49"/>
    </location>
</feature>
<dbReference type="Gene3D" id="3.40.50.300">
    <property type="entry name" value="P-loop containing nucleotide triphosphate hydrolases"/>
    <property type="match status" value="1"/>
</dbReference>
<dbReference type="SUPFAM" id="SSF90123">
    <property type="entry name" value="ABC transporter transmembrane region"/>
    <property type="match status" value="1"/>
</dbReference>
<evidence type="ECO:0000313" key="11">
    <source>
        <dbReference type="Proteomes" id="UP001519296"/>
    </source>
</evidence>
<comment type="caution">
    <text evidence="10">The sequence shown here is derived from an EMBL/GenBank/DDBJ whole genome shotgun (WGS) entry which is preliminary data.</text>
</comment>
<evidence type="ECO:0000256" key="3">
    <source>
        <dbReference type="ARBA" id="ARBA00022741"/>
    </source>
</evidence>
<dbReference type="Pfam" id="PF00664">
    <property type="entry name" value="ABC_membrane"/>
    <property type="match status" value="1"/>
</dbReference>
<keyword evidence="4 10" id="KW-0067">ATP-binding</keyword>
<dbReference type="InterPro" id="IPR027417">
    <property type="entry name" value="P-loop_NTPase"/>
</dbReference>
<keyword evidence="2 7" id="KW-0812">Transmembrane</keyword>